<dbReference type="PANTHER" id="PTHR46128:SF159">
    <property type="entry name" value="PENTACOTRIPEPTIDE-REPEAT REGION OF PRORP DOMAIN-CONTAINING PROTEIN"/>
    <property type="match status" value="1"/>
</dbReference>
<feature type="repeat" description="PPR" evidence="3">
    <location>
        <begin position="593"/>
        <end position="627"/>
    </location>
</feature>
<dbReference type="Pfam" id="PF13041">
    <property type="entry name" value="PPR_2"/>
    <property type="match status" value="4"/>
</dbReference>
<dbReference type="EMBL" id="JACGWJ010000005">
    <property type="protein sequence ID" value="KAL0420116.1"/>
    <property type="molecule type" value="Genomic_DNA"/>
</dbReference>
<evidence type="ECO:0000256" key="3">
    <source>
        <dbReference type="PROSITE-ProRule" id="PRU00708"/>
    </source>
</evidence>
<dbReference type="AlphaFoldDB" id="A0AAW2UY53"/>
<dbReference type="SUPFAM" id="SSF81901">
    <property type="entry name" value="HCP-like"/>
    <property type="match status" value="1"/>
</dbReference>
<keyword evidence="4" id="KW-0472">Membrane</keyword>
<dbReference type="InterPro" id="IPR011990">
    <property type="entry name" value="TPR-like_helical_dom_sf"/>
</dbReference>
<protein>
    <submittedName>
        <fullName evidence="5">Pentatricopeptide repeat-containing protein, mitochondrial</fullName>
    </submittedName>
</protein>
<feature type="repeat" description="PPR" evidence="3">
    <location>
        <begin position="523"/>
        <end position="557"/>
    </location>
</feature>
<keyword evidence="4" id="KW-0812">Transmembrane</keyword>
<dbReference type="NCBIfam" id="TIGR00756">
    <property type="entry name" value="PPR"/>
    <property type="match status" value="9"/>
</dbReference>
<dbReference type="InterPro" id="IPR002885">
    <property type="entry name" value="PPR_rpt"/>
</dbReference>
<feature type="repeat" description="PPR" evidence="3">
    <location>
        <begin position="418"/>
        <end position="452"/>
    </location>
</feature>
<evidence type="ECO:0000256" key="4">
    <source>
        <dbReference type="SAM" id="Phobius"/>
    </source>
</evidence>
<dbReference type="InterPro" id="IPR050872">
    <property type="entry name" value="PPR_P_subfamily"/>
</dbReference>
<organism evidence="5">
    <name type="scientific">Sesamum radiatum</name>
    <name type="common">Black benniseed</name>
    <dbReference type="NCBI Taxonomy" id="300843"/>
    <lineage>
        <taxon>Eukaryota</taxon>
        <taxon>Viridiplantae</taxon>
        <taxon>Streptophyta</taxon>
        <taxon>Embryophyta</taxon>
        <taxon>Tracheophyta</taxon>
        <taxon>Spermatophyta</taxon>
        <taxon>Magnoliopsida</taxon>
        <taxon>eudicotyledons</taxon>
        <taxon>Gunneridae</taxon>
        <taxon>Pentapetalae</taxon>
        <taxon>asterids</taxon>
        <taxon>lamiids</taxon>
        <taxon>Lamiales</taxon>
        <taxon>Pedaliaceae</taxon>
        <taxon>Sesamum</taxon>
    </lineage>
</organism>
<dbReference type="PANTHER" id="PTHR46128">
    <property type="entry name" value="MITOCHONDRIAL GROUP I INTRON SPLICING FACTOR CCM1"/>
    <property type="match status" value="1"/>
</dbReference>
<comment type="similarity">
    <text evidence="1">Belongs to the PPR family. P subfamily.</text>
</comment>
<comment type="caution">
    <text evidence="5">The sequence shown here is derived from an EMBL/GenBank/DDBJ whole genome shotgun (WGS) entry which is preliminary data.</text>
</comment>
<evidence type="ECO:0000313" key="5">
    <source>
        <dbReference type="EMBL" id="KAL0420116.1"/>
    </source>
</evidence>
<reference evidence="5" key="2">
    <citation type="journal article" date="2024" name="Plant">
        <title>Genomic evolution and insights into agronomic trait innovations of Sesamum species.</title>
        <authorList>
            <person name="Miao H."/>
            <person name="Wang L."/>
            <person name="Qu L."/>
            <person name="Liu H."/>
            <person name="Sun Y."/>
            <person name="Le M."/>
            <person name="Wang Q."/>
            <person name="Wei S."/>
            <person name="Zheng Y."/>
            <person name="Lin W."/>
            <person name="Duan Y."/>
            <person name="Cao H."/>
            <person name="Xiong S."/>
            <person name="Wang X."/>
            <person name="Wei L."/>
            <person name="Li C."/>
            <person name="Ma Q."/>
            <person name="Ju M."/>
            <person name="Zhao R."/>
            <person name="Li G."/>
            <person name="Mu C."/>
            <person name="Tian Q."/>
            <person name="Mei H."/>
            <person name="Zhang T."/>
            <person name="Gao T."/>
            <person name="Zhang H."/>
        </authorList>
    </citation>
    <scope>NUCLEOTIDE SEQUENCE</scope>
    <source>
        <tissue evidence="5">Leaf</tissue>
    </source>
</reference>
<sequence length="672" mass="76417">MAQLWTAFHLHGGLLTSDQPPNISSEIYSDRYLYQYFLPPAVILLLLFLFFVLYNGYSMAFHLRNSRKSTLSRFAPLSNLLAGNGGLFLGSAELHSPDYGQITALRGGGIQGKQVDGSSLPMCFLFDAFTRSSLHRTHCQIPFILPYPSSLSPLQESLPLVRRQDFILCLKPKTSLCCFNKFRPFCKDVDSVRSDSDGENESFVVDDAEFETDQKEVGRVCKVIDETFAVDRNMEAVLDECGVKLSHGLVLGVFERFKHARKPALRFFCWAAERPGFAHDSRTYNAMMNILGKTRQFETMVSVLEEMGSKDLLTVETFSICIKAFAAAKERKKAVGMFDLMKKYKFKVGTETINCLLDALGRAKLVKEAQVLFEKLENRFTPNLSTYSVLLNGWCRVKNLMEAGRTWNSMIDNGFKPDMIAHNTMLEGLLRSKKRSDAIKLFEVMKSKGPLPNVRSYAILIKYLCKQGNLKEAVEYLDDMLTSGYEPDAAVYTCLMTGFGNQKKMDMVYRLLNEMKEKGCPPDGRMYNALIKMMANRHLPDDAVKIYKKMIQSGVEPSIHTYNMIMKSYFFARNYEMGCAVWEEMKRNGCCPDENSYTVLIGGLIRRGRSNEACKYLEEMIDKGMKAPQLDYNKFTADFCRAGRANILEDLAQKMKFSGNSDVADLLERWMR</sequence>
<keyword evidence="2" id="KW-0677">Repeat</keyword>
<proteinExistence type="inferred from homology"/>
<keyword evidence="4" id="KW-1133">Transmembrane helix</keyword>
<name>A0AAW2UY53_SESRA</name>
<feature type="repeat" description="PPR" evidence="3">
    <location>
        <begin position="488"/>
        <end position="522"/>
    </location>
</feature>
<accession>A0AAW2UY53</accession>
<evidence type="ECO:0000256" key="2">
    <source>
        <dbReference type="ARBA" id="ARBA00022737"/>
    </source>
</evidence>
<dbReference type="PROSITE" id="PS51375">
    <property type="entry name" value="PPR"/>
    <property type="match status" value="8"/>
</dbReference>
<gene>
    <name evidence="5" type="ORF">Sradi_1425100</name>
</gene>
<dbReference type="Gene3D" id="1.25.40.10">
    <property type="entry name" value="Tetratricopeptide repeat domain"/>
    <property type="match status" value="3"/>
</dbReference>
<reference evidence="5" key="1">
    <citation type="submission" date="2020-06" db="EMBL/GenBank/DDBJ databases">
        <authorList>
            <person name="Li T."/>
            <person name="Hu X."/>
            <person name="Zhang T."/>
            <person name="Song X."/>
            <person name="Zhang H."/>
            <person name="Dai N."/>
            <person name="Sheng W."/>
            <person name="Hou X."/>
            <person name="Wei L."/>
        </authorList>
    </citation>
    <scope>NUCLEOTIDE SEQUENCE</scope>
    <source>
        <strain evidence="5">G02</strain>
        <tissue evidence="5">Leaf</tissue>
    </source>
</reference>
<feature type="repeat" description="PPR" evidence="3">
    <location>
        <begin position="558"/>
        <end position="592"/>
    </location>
</feature>
<evidence type="ECO:0000256" key="1">
    <source>
        <dbReference type="ARBA" id="ARBA00007626"/>
    </source>
</evidence>
<feature type="transmembrane region" description="Helical" evidence="4">
    <location>
        <begin position="36"/>
        <end position="57"/>
    </location>
</feature>
<feature type="repeat" description="PPR" evidence="3">
    <location>
        <begin position="453"/>
        <end position="487"/>
    </location>
</feature>
<feature type="repeat" description="PPR" evidence="3">
    <location>
        <begin position="383"/>
        <end position="417"/>
    </location>
</feature>
<feature type="repeat" description="PPR" evidence="3">
    <location>
        <begin position="280"/>
        <end position="314"/>
    </location>
</feature>
<dbReference type="Pfam" id="PF01535">
    <property type="entry name" value="PPR"/>
    <property type="match status" value="2"/>
</dbReference>